<reference evidence="3" key="1">
    <citation type="submission" date="2012-09" db="EMBL/GenBank/DDBJ databases">
        <authorList>
            <person name="Martin A.A."/>
        </authorList>
    </citation>
    <scope>NUCLEOTIDE SEQUENCE</scope>
</reference>
<dbReference type="Pfam" id="PF01424">
    <property type="entry name" value="R3H"/>
    <property type="match status" value="1"/>
</dbReference>
<dbReference type="WBParaSite" id="ACAC_0000540801-mRNA-1">
    <property type="protein sequence ID" value="ACAC_0000540801-mRNA-1"/>
    <property type="gene ID" value="ACAC_0000540801"/>
</dbReference>
<dbReference type="GO" id="GO:0003676">
    <property type="term" value="F:nucleic acid binding"/>
    <property type="evidence" value="ECO:0007669"/>
    <property type="project" value="InterPro"/>
</dbReference>
<dbReference type="STRING" id="6313.A0A0K0D5R3"/>
<sequence>LELLGKLGAPTYLGTSLNHNFPPMSVEKRRFIHEYAGFFLYQSIGVDKPPKRSVIITAKRNIDDTVKIDETHEEIREESHSGSSMKTLRGSRPVKKRVAPQVSRPTPLPQFNHFAVLRSDDEEYESVSADHNAQKDVILVHERGPHWWSDEEEVVSPGNAFEIVSLMEEIVLKICNDMSFGSHNEGGSCKDSWCDNE</sequence>
<reference evidence="4" key="2">
    <citation type="submission" date="2017-02" db="UniProtKB">
        <authorList>
            <consortium name="WormBaseParasite"/>
        </authorList>
    </citation>
    <scope>IDENTIFICATION</scope>
</reference>
<evidence type="ECO:0000256" key="1">
    <source>
        <dbReference type="SAM" id="MobiDB-lite"/>
    </source>
</evidence>
<feature type="domain" description="R3H" evidence="2">
    <location>
        <begin position="19"/>
        <end position="57"/>
    </location>
</feature>
<dbReference type="Proteomes" id="UP000035642">
    <property type="component" value="Unassembled WGS sequence"/>
</dbReference>
<dbReference type="SUPFAM" id="SSF82708">
    <property type="entry name" value="R3H domain"/>
    <property type="match status" value="1"/>
</dbReference>
<evidence type="ECO:0000313" key="3">
    <source>
        <dbReference type="Proteomes" id="UP000035642"/>
    </source>
</evidence>
<evidence type="ECO:0000313" key="4">
    <source>
        <dbReference type="WBParaSite" id="ACAC_0000540801-mRNA-1"/>
    </source>
</evidence>
<keyword evidence="3" id="KW-1185">Reference proteome</keyword>
<dbReference type="AlphaFoldDB" id="A0A0K0D5R3"/>
<dbReference type="InterPro" id="IPR036867">
    <property type="entry name" value="R3H_dom_sf"/>
</dbReference>
<proteinExistence type="predicted"/>
<accession>A0A0K0D5R3</accession>
<feature type="region of interest" description="Disordered" evidence="1">
    <location>
        <begin position="73"/>
        <end position="103"/>
    </location>
</feature>
<protein>
    <submittedName>
        <fullName evidence="4">R3H domain-containing protein</fullName>
    </submittedName>
</protein>
<name>A0A0K0D5R3_ANGCA</name>
<evidence type="ECO:0000259" key="2">
    <source>
        <dbReference type="Pfam" id="PF01424"/>
    </source>
</evidence>
<organism evidence="3 4">
    <name type="scientific">Angiostrongylus cantonensis</name>
    <name type="common">Rat lungworm</name>
    <dbReference type="NCBI Taxonomy" id="6313"/>
    <lineage>
        <taxon>Eukaryota</taxon>
        <taxon>Metazoa</taxon>
        <taxon>Ecdysozoa</taxon>
        <taxon>Nematoda</taxon>
        <taxon>Chromadorea</taxon>
        <taxon>Rhabditida</taxon>
        <taxon>Rhabditina</taxon>
        <taxon>Rhabditomorpha</taxon>
        <taxon>Strongyloidea</taxon>
        <taxon>Metastrongylidae</taxon>
        <taxon>Angiostrongylus</taxon>
    </lineage>
</organism>
<dbReference type="InterPro" id="IPR001374">
    <property type="entry name" value="R3H_dom"/>
</dbReference>